<evidence type="ECO:0000313" key="4">
    <source>
        <dbReference type="EMBL" id="CBX30025.1"/>
    </source>
</evidence>
<accession>E1YIH8</accession>
<dbReference type="Pfam" id="PF00850">
    <property type="entry name" value="Hist_deacetyl"/>
    <property type="match status" value="1"/>
</dbReference>
<dbReference type="CDD" id="cd09992">
    <property type="entry name" value="HDAC_classII"/>
    <property type="match status" value="1"/>
</dbReference>
<dbReference type="InterPro" id="IPR023696">
    <property type="entry name" value="Ureohydrolase_dom_sf"/>
</dbReference>
<protein>
    <recommendedName>
        <fullName evidence="3">Histone deacetylase domain-containing protein</fullName>
    </recommendedName>
</protein>
<evidence type="ECO:0000256" key="1">
    <source>
        <dbReference type="ARBA" id="ARBA00005947"/>
    </source>
</evidence>
<evidence type="ECO:0000259" key="3">
    <source>
        <dbReference type="Pfam" id="PF00850"/>
    </source>
</evidence>
<organism evidence="4">
    <name type="scientific">uncultured Desulfobacterium sp</name>
    <dbReference type="NCBI Taxonomy" id="201089"/>
    <lineage>
        <taxon>Bacteria</taxon>
        <taxon>Pseudomonadati</taxon>
        <taxon>Thermodesulfobacteriota</taxon>
        <taxon>Desulfobacteria</taxon>
        <taxon>Desulfobacterales</taxon>
        <taxon>Desulfobacteriaceae</taxon>
        <taxon>Desulfobacterium</taxon>
        <taxon>environmental samples</taxon>
    </lineage>
</organism>
<dbReference type="InterPro" id="IPR037138">
    <property type="entry name" value="His_deacetylse_dom_sf"/>
</dbReference>
<sequence>MFYFLRTFPMLKTGIIKDPLYLEHTADDYHPESPHRLETIYSMLEEKDMAGKFVAIKPREATREELGYIHTAEYISRVASTKTRSKVMLDPDTYTSPGSWEAAILAAGGVLELIDNLMEKKIDNGFAFLRPPGHHAEADRAMGFCLFNNIAIGAKYAIEKYNLDRILIIDWDIHHGNGTQRSFYNDPQVLYFSTHQYPYYPGTGGVNELGEGKGKGFTINIPLSSGVGDDEYAGIFMEILKPVAFEFKPQLILVSAGFDIYIDDPLGGMEITPEGFARLAKIILELADTICEGKVLFILEGGYSLKGLHDSVKAVLLELSGESALFKGRTLINENINTDGIFSKIEQIKTAIKPYWPGLF</sequence>
<dbReference type="InterPro" id="IPR000286">
    <property type="entry name" value="HDACs"/>
</dbReference>
<dbReference type="PANTHER" id="PTHR10625">
    <property type="entry name" value="HISTONE DEACETYLASE HDAC1-RELATED"/>
    <property type="match status" value="1"/>
</dbReference>
<proteinExistence type="inferred from homology"/>
<dbReference type="SUPFAM" id="SSF52768">
    <property type="entry name" value="Arginase/deacetylase"/>
    <property type="match status" value="1"/>
</dbReference>
<dbReference type="Gene3D" id="3.40.800.20">
    <property type="entry name" value="Histone deacetylase domain"/>
    <property type="match status" value="1"/>
</dbReference>
<reference evidence="4" key="1">
    <citation type="journal article" date="2011" name="Environ. Microbiol.">
        <title>Genomic insights into the metabolic potential of the polycyclic aromatic hydrocarbon degrading sulfate-reducing Deltaproteobacterium N47.</title>
        <authorList>
            <person name="Bergmann F."/>
            <person name="Selesi D."/>
            <person name="Weinmaier T."/>
            <person name="Tischler P."/>
            <person name="Rattei T."/>
            <person name="Meckenstock R.U."/>
        </authorList>
    </citation>
    <scope>NUCLEOTIDE SEQUENCE</scope>
</reference>
<dbReference type="GO" id="GO:0004407">
    <property type="term" value="F:histone deacetylase activity"/>
    <property type="evidence" value="ECO:0007669"/>
    <property type="project" value="InterPro"/>
</dbReference>
<name>E1YIH8_9BACT</name>
<dbReference type="GO" id="GO:0016787">
    <property type="term" value="F:hydrolase activity"/>
    <property type="evidence" value="ECO:0007669"/>
    <property type="project" value="UniProtKB-KW"/>
</dbReference>
<comment type="similarity">
    <text evidence="1">Belongs to the histone deacetylase family.</text>
</comment>
<dbReference type="PRINTS" id="PR01270">
    <property type="entry name" value="HDASUPER"/>
</dbReference>
<evidence type="ECO:0000256" key="2">
    <source>
        <dbReference type="ARBA" id="ARBA00022801"/>
    </source>
</evidence>
<dbReference type="GO" id="GO:0040029">
    <property type="term" value="P:epigenetic regulation of gene expression"/>
    <property type="evidence" value="ECO:0007669"/>
    <property type="project" value="TreeGrafter"/>
</dbReference>
<feature type="domain" description="Histone deacetylase" evidence="3">
    <location>
        <begin position="30"/>
        <end position="317"/>
    </location>
</feature>
<dbReference type="InterPro" id="IPR003084">
    <property type="entry name" value="HDAC_I/II"/>
</dbReference>
<keyword evidence="2" id="KW-0378">Hydrolase</keyword>
<dbReference type="InterPro" id="IPR023801">
    <property type="entry name" value="His_deacetylse_dom"/>
</dbReference>
<dbReference type="AlphaFoldDB" id="E1YIH8"/>
<dbReference type="PANTHER" id="PTHR10625:SF10">
    <property type="entry name" value="HISTONE DEACETYLASE HDAC1"/>
    <property type="match status" value="1"/>
</dbReference>
<gene>
    <name evidence="4" type="ORF">N47_D28340</name>
</gene>
<dbReference type="EMBL" id="FR695874">
    <property type="protein sequence ID" value="CBX30025.1"/>
    <property type="molecule type" value="Genomic_DNA"/>
</dbReference>
<dbReference type="PRINTS" id="PR01271">
    <property type="entry name" value="HISDACETLASE"/>
</dbReference>